<organism evidence="1 2">
    <name type="scientific">Caldicellulosiruptor acetigenus (strain ATCC 700853 / DSM 12137 / I77R1B)</name>
    <name type="common">Caldicellulosiruptor kristjanssonii</name>
    <dbReference type="NCBI Taxonomy" id="632335"/>
    <lineage>
        <taxon>Bacteria</taxon>
        <taxon>Bacillati</taxon>
        <taxon>Bacillota</taxon>
        <taxon>Bacillota incertae sedis</taxon>
        <taxon>Caldicellulosiruptorales</taxon>
        <taxon>Caldicellulosiruptoraceae</taxon>
        <taxon>Caldicellulosiruptor</taxon>
    </lineage>
</organism>
<name>E4S7W0_CALA7</name>
<dbReference type="AlphaFoldDB" id="E4S7W0"/>
<gene>
    <name evidence="1" type="ordered locus">Calkr_2424</name>
</gene>
<protein>
    <submittedName>
        <fullName evidence="1">Uncharacterized protein</fullName>
    </submittedName>
</protein>
<proteinExistence type="predicted"/>
<dbReference type="EMBL" id="CP002326">
    <property type="protein sequence ID" value="ADQ41860.1"/>
    <property type="molecule type" value="Genomic_DNA"/>
</dbReference>
<accession>E4S7W0</accession>
<evidence type="ECO:0000313" key="2">
    <source>
        <dbReference type="Proteomes" id="UP000009256"/>
    </source>
</evidence>
<keyword evidence="2" id="KW-1185">Reference proteome</keyword>
<reference key="1">
    <citation type="submission" date="2010-11" db="EMBL/GenBank/DDBJ databases">
        <title>Complete sequence of chromosome of Caldicellulosiruptor kristjanssonii 177R1B.</title>
        <authorList>
            <consortium name="US DOE Joint Genome Institute"/>
            <person name="Lucas S."/>
            <person name="Copeland A."/>
            <person name="Lapidus A."/>
            <person name="Cheng J.-F."/>
            <person name="Bruce D."/>
            <person name="Goodwin L."/>
            <person name="Pitluck S."/>
            <person name="Davenport K."/>
            <person name="Detter J.C."/>
            <person name="Han C."/>
            <person name="Tapia R."/>
            <person name="Land M."/>
            <person name="Hauser L."/>
            <person name="Jeffries C."/>
            <person name="Kyrpides N."/>
            <person name="Ivanova N."/>
            <person name="Mikhailova N."/>
            <person name="Blumer-Schuette S.E."/>
            <person name="Kelly R.M."/>
            <person name="Woyke T."/>
        </authorList>
    </citation>
    <scope>NUCLEOTIDE SEQUENCE</scope>
    <source>
        <strain>177R1B</strain>
    </source>
</reference>
<dbReference type="Proteomes" id="UP000009256">
    <property type="component" value="Chromosome"/>
</dbReference>
<sequence>MVERVYLGDWAYNAGIIGFIEIMLDGEDIASQNIITVGPNYIEFNRNSLQGFSDKFFKKAYQTPMPQQMRHQQRMKMSFFDDIISIAAGEGRSLPFWCLEPDNQTEPQRPGALQTVAPIWKHAG</sequence>
<dbReference type="STRING" id="632335.Calkr_2424"/>
<dbReference type="RefSeq" id="WP_013433574.1">
    <property type="nucleotide sequence ID" value="NC_014721.1"/>
</dbReference>
<reference evidence="1 2" key="2">
    <citation type="journal article" date="2011" name="J. Bacteriol.">
        <title>Complete genome sequences for the anaerobic, extremely thermophilic plant biomass-degrading bacteria Caldicellulosiruptor hydrothermalis, Caldicellulosiruptor kristjanssonii, Caldicellulosiruptor kronotskyensis, Caldicellulosiruptor owensenis, and Caldicellulosiruptor lactoaceticus.</title>
        <authorList>
            <person name="Blumer-Schuette S.E."/>
            <person name="Ozdemir I."/>
            <person name="Mistry D."/>
            <person name="Lucas S."/>
            <person name="Lapidus A."/>
            <person name="Cheng J.F."/>
            <person name="Goodwin L.A."/>
            <person name="Pitluck S."/>
            <person name="Land M.L."/>
            <person name="Hauser L.J."/>
            <person name="Woyke T."/>
            <person name="Mikhailova N."/>
            <person name="Pati A."/>
            <person name="Kyrpides N.C."/>
            <person name="Ivanova N."/>
            <person name="Detter J.C."/>
            <person name="Walston-Davenport K."/>
            <person name="Han S."/>
            <person name="Adams M.W."/>
            <person name="Kelly R.M."/>
        </authorList>
    </citation>
    <scope>NUCLEOTIDE SEQUENCE [LARGE SCALE GENOMIC DNA]</scope>
    <source>
        <strain evidence="2">ATCC 700853 / DSM 12137 / I77R1B</strain>
    </source>
</reference>
<dbReference type="HOGENOM" id="CLU_1999691_0_0_9"/>
<evidence type="ECO:0000313" key="1">
    <source>
        <dbReference type="EMBL" id="ADQ41860.1"/>
    </source>
</evidence>
<dbReference type="KEGG" id="cki:Calkr_2424"/>